<gene>
    <name evidence="2" type="ORF">H8N03_13615</name>
</gene>
<evidence type="ECO:0000313" key="2">
    <source>
        <dbReference type="EMBL" id="MBC5783983.1"/>
    </source>
</evidence>
<comment type="caution">
    <text evidence="2">The sequence shown here is derived from an EMBL/GenBank/DDBJ whole genome shotgun (WGS) entry which is preliminary data.</text>
</comment>
<dbReference type="EMBL" id="JACORT010000005">
    <property type="protein sequence ID" value="MBC5783983.1"/>
    <property type="molecule type" value="Genomic_DNA"/>
</dbReference>
<name>A0A923MRP9_9BURK</name>
<dbReference type="RefSeq" id="WP_187076728.1">
    <property type="nucleotide sequence ID" value="NZ_JACORT010000005.1"/>
</dbReference>
<feature type="compositionally biased region" description="Basic and acidic residues" evidence="1">
    <location>
        <begin position="11"/>
        <end position="26"/>
    </location>
</feature>
<protein>
    <submittedName>
        <fullName evidence="2">Uncharacterized protein</fullName>
    </submittedName>
</protein>
<evidence type="ECO:0000256" key="1">
    <source>
        <dbReference type="SAM" id="MobiDB-lite"/>
    </source>
</evidence>
<feature type="region of interest" description="Disordered" evidence="1">
    <location>
        <begin position="1"/>
        <end position="42"/>
    </location>
</feature>
<sequence length="58" mass="6603">MNLMRFSSVFHRPESPAEARREEPLRDAPQPAVAPGQDLPDDLDARVRLVGEWQFGED</sequence>
<dbReference type="AlphaFoldDB" id="A0A923MRP9"/>
<proteinExistence type="predicted"/>
<organism evidence="2 3">
    <name type="scientific">Ramlibacter cellulosilyticus</name>
    <dbReference type="NCBI Taxonomy" id="2764187"/>
    <lineage>
        <taxon>Bacteria</taxon>
        <taxon>Pseudomonadati</taxon>
        <taxon>Pseudomonadota</taxon>
        <taxon>Betaproteobacteria</taxon>
        <taxon>Burkholderiales</taxon>
        <taxon>Comamonadaceae</taxon>
        <taxon>Ramlibacter</taxon>
    </lineage>
</organism>
<reference evidence="2" key="1">
    <citation type="submission" date="2020-08" db="EMBL/GenBank/DDBJ databases">
        <title>Ramlibacter sp. USB13 16S ribosomal RNA gene genome sequencing and assembly.</title>
        <authorList>
            <person name="Kang M."/>
        </authorList>
    </citation>
    <scope>NUCLEOTIDE SEQUENCE</scope>
    <source>
        <strain evidence="2">USB13</strain>
    </source>
</reference>
<accession>A0A923MRP9</accession>
<dbReference type="Proteomes" id="UP000608513">
    <property type="component" value="Unassembled WGS sequence"/>
</dbReference>
<keyword evidence="3" id="KW-1185">Reference proteome</keyword>
<evidence type="ECO:0000313" key="3">
    <source>
        <dbReference type="Proteomes" id="UP000608513"/>
    </source>
</evidence>